<feature type="transmembrane region" description="Helical" evidence="2">
    <location>
        <begin position="64"/>
        <end position="83"/>
    </location>
</feature>
<evidence type="ECO:0000313" key="4">
    <source>
        <dbReference type="Proteomes" id="UP000185511"/>
    </source>
</evidence>
<accession>A0AAC9PUY0</accession>
<feature type="region of interest" description="Disordered" evidence="1">
    <location>
        <begin position="118"/>
        <end position="158"/>
    </location>
</feature>
<feature type="transmembrane region" description="Helical" evidence="2">
    <location>
        <begin position="36"/>
        <end position="57"/>
    </location>
</feature>
<feature type="transmembrane region" description="Helical" evidence="2">
    <location>
        <begin position="89"/>
        <end position="110"/>
    </location>
</feature>
<keyword evidence="4" id="KW-1185">Reference proteome</keyword>
<dbReference type="RefSeq" id="WP_075742894.1">
    <property type="nucleotide sequence ID" value="NZ_CP016076.1"/>
</dbReference>
<dbReference type="KEGG" id="acad:UA74_28005"/>
<proteinExistence type="predicted"/>
<dbReference type="Proteomes" id="UP000185511">
    <property type="component" value="Chromosome"/>
</dbReference>
<dbReference type="EMBL" id="CP016076">
    <property type="protein sequence ID" value="APU17602.1"/>
    <property type="molecule type" value="Genomic_DNA"/>
</dbReference>
<keyword evidence="2" id="KW-0472">Membrane</keyword>
<gene>
    <name evidence="3" type="ORF">UA74_28005</name>
</gene>
<evidence type="ECO:0000256" key="2">
    <source>
        <dbReference type="SAM" id="Phobius"/>
    </source>
</evidence>
<reference evidence="4" key="1">
    <citation type="submission" date="2016-06" db="EMBL/GenBank/DDBJ databases">
        <title>Complete genome sequence of Actinoalloteichus fjordicus DSM 46855 (=ADI127-17), type strain of the new species Actinoalloteichus fjordicus.</title>
        <authorList>
            <person name="Ruckert C."/>
            <person name="Nouioui I."/>
            <person name="Willmese J."/>
            <person name="van Wezel G."/>
            <person name="Klenk H.-P."/>
            <person name="Kalinowski J."/>
            <person name="Zotchev S.B."/>
        </authorList>
    </citation>
    <scope>NUCLEOTIDE SEQUENCE [LARGE SCALE GENOMIC DNA]</scope>
    <source>
        <strain evidence="4">ADI127-7</strain>
    </source>
</reference>
<name>A0AAC9PUY0_9PSEU</name>
<dbReference type="AlphaFoldDB" id="A0AAC9PUY0"/>
<keyword evidence="2" id="KW-0812">Transmembrane</keyword>
<organism evidence="3 4">
    <name type="scientific">Actinoalloteichus fjordicus</name>
    <dbReference type="NCBI Taxonomy" id="1612552"/>
    <lineage>
        <taxon>Bacteria</taxon>
        <taxon>Bacillati</taxon>
        <taxon>Actinomycetota</taxon>
        <taxon>Actinomycetes</taxon>
        <taxon>Pseudonocardiales</taxon>
        <taxon>Pseudonocardiaceae</taxon>
        <taxon>Actinoalloteichus</taxon>
    </lineage>
</organism>
<sequence>MLVLGILLVCLAAMPLAILGIPAMLEWNSSGFGLFAPAPLSGIACLIVILGAALIHYGRRISQVLIIVLGGGFSGFVAFVGLVGDPTSMPIWLSASAAAGAVALIVLPLVPPLSRAARKTAGRPPMSDPTTGPVGYPGGPGTGPGPMPTGPPQSMQGR</sequence>
<evidence type="ECO:0000313" key="3">
    <source>
        <dbReference type="EMBL" id="APU17602.1"/>
    </source>
</evidence>
<evidence type="ECO:0000256" key="1">
    <source>
        <dbReference type="SAM" id="MobiDB-lite"/>
    </source>
</evidence>
<keyword evidence="2" id="KW-1133">Transmembrane helix</keyword>
<protein>
    <submittedName>
        <fullName evidence="3">Uncharacterized protein</fullName>
    </submittedName>
</protein>